<dbReference type="Proteomes" id="UP000663729">
    <property type="component" value="Chromosome"/>
</dbReference>
<protein>
    <submittedName>
        <fullName evidence="1">Uncharacterized protein</fullName>
    </submittedName>
</protein>
<organism evidence="1 2">
    <name type="scientific">Bifidobacterium saguini</name>
    <dbReference type="NCBI Taxonomy" id="762210"/>
    <lineage>
        <taxon>Bacteria</taxon>
        <taxon>Bacillati</taxon>
        <taxon>Actinomycetota</taxon>
        <taxon>Actinomycetes</taxon>
        <taxon>Bifidobacteriales</taxon>
        <taxon>Bifidobacteriaceae</taxon>
        <taxon>Bifidobacterium</taxon>
    </lineage>
</organism>
<accession>A0ABX7SDD7</accession>
<evidence type="ECO:0000313" key="2">
    <source>
        <dbReference type="Proteomes" id="UP000663729"/>
    </source>
</evidence>
<gene>
    <name evidence="1" type="ORF">BSD967_02685</name>
</gene>
<reference evidence="1 2" key="1">
    <citation type="submission" date="2021-03" db="EMBL/GenBank/DDBJ databases">
        <title>Genome sequencing of Bifidobacterium saguini DSMZ 23967.</title>
        <authorList>
            <person name="Kim J."/>
        </authorList>
    </citation>
    <scope>NUCLEOTIDE SEQUENCE [LARGE SCALE GENOMIC DNA]</scope>
    <source>
        <strain evidence="1 2">DSMZ 23967</strain>
    </source>
</reference>
<sequence>MSTFTTNSQPTAAAPLDHIGGFAGNTVTPFDYGSCPCHNAVERSRNLIGVQQAATIMVCERSATASASANDIVWTGNAANLFRTRLNRIAQASQTLVDDIATTHRLVWG</sequence>
<dbReference type="RefSeq" id="WP_081889991.1">
    <property type="nucleotide sequence ID" value="NZ_CP071732.1"/>
</dbReference>
<dbReference type="EMBL" id="CP071732">
    <property type="protein sequence ID" value="QTB91354.1"/>
    <property type="molecule type" value="Genomic_DNA"/>
</dbReference>
<evidence type="ECO:0000313" key="1">
    <source>
        <dbReference type="EMBL" id="QTB91354.1"/>
    </source>
</evidence>
<proteinExistence type="predicted"/>
<name>A0ABX7SDD7_9BIFI</name>
<keyword evidence="2" id="KW-1185">Reference proteome</keyword>